<dbReference type="Gramene" id="KZM94176">
    <property type="protein sequence ID" value="KZM94176"/>
    <property type="gene ID" value="DCAR_017421"/>
</dbReference>
<reference evidence="2" key="1">
    <citation type="journal article" date="2016" name="Nat. Genet.">
        <title>A high-quality carrot genome assembly provides new insights into carotenoid accumulation and asterid genome evolution.</title>
        <authorList>
            <person name="Iorizzo M."/>
            <person name="Ellison S."/>
            <person name="Senalik D."/>
            <person name="Zeng P."/>
            <person name="Satapoomin P."/>
            <person name="Huang J."/>
            <person name="Bowman M."/>
            <person name="Iovene M."/>
            <person name="Sanseverino W."/>
            <person name="Cavagnaro P."/>
            <person name="Yildiz M."/>
            <person name="Macko-Podgorni A."/>
            <person name="Moranska E."/>
            <person name="Grzebelus E."/>
            <person name="Grzebelus D."/>
            <person name="Ashrafi H."/>
            <person name="Zheng Z."/>
            <person name="Cheng S."/>
            <person name="Spooner D."/>
            <person name="Van Deynze A."/>
            <person name="Simon P."/>
        </authorList>
    </citation>
    <scope>NUCLEOTIDE SEQUENCE [LARGE SCALE GENOMIC DNA]</scope>
    <source>
        <tissue evidence="2">Leaf</tissue>
    </source>
</reference>
<name>A0A161XRE2_DAUCS</name>
<comment type="caution">
    <text evidence="2">The sequence shown here is derived from an EMBL/GenBank/DDBJ whole genome shotgun (WGS) entry which is preliminary data.</text>
</comment>
<protein>
    <submittedName>
        <fullName evidence="2">Uncharacterized protein</fullName>
    </submittedName>
</protein>
<feature type="compositionally biased region" description="Low complexity" evidence="1">
    <location>
        <begin position="302"/>
        <end position="314"/>
    </location>
</feature>
<accession>A0A161XRE2</accession>
<feature type="region of interest" description="Disordered" evidence="1">
    <location>
        <begin position="293"/>
        <end position="315"/>
    </location>
</feature>
<evidence type="ECO:0000256" key="1">
    <source>
        <dbReference type="SAM" id="MobiDB-lite"/>
    </source>
</evidence>
<feature type="region of interest" description="Disordered" evidence="1">
    <location>
        <begin position="220"/>
        <end position="241"/>
    </location>
</feature>
<sequence>MAEDKDNMYQATNDFNMSTSDHVLRKATRTSPHTLSELSQNTLMTPVKGALNNVIYNNHNIIERSPSASIHKRSRRPSDFDLIKSNSADGLMVTQDKENITPGQSTKRVRFAEDDPVVNIGRNENLFKHGTVENVSRLNNVEFLSKKLEADNHFHNISFPNKMLMYLYADRVVNTKRQVRRKKPTFIGWSDSILLDRQMVDLTSEKFFYGKIALPLRHKDEDDESSYEDQTWNTDDQELSDDDEVQGFYDTNNCMIITPAKTNVETDVLNNYPPENIIQAGSSNFGGLVKQHDDSHFKGKNQASQSESQQDASQHIQIPTYVIDKLSENMDIYEDIQKKCMMYLSSAKGLFRKNQMVENLEAKFIKLIQDANQFIMDELTVQYNKDCEISNDGNAEEDSKKIGTSTDITVYTNPLDEDIFLSSQEWMLIDRLTAPENGSEIKNADIFNMESQSKTLATNTENLTEVDMVCT</sequence>
<proteinExistence type="predicted"/>
<gene>
    <name evidence="2" type="ORF">DCAR_017421</name>
</gene>
<evidence type="ECO:0000313" key="2">
    <source>
        <dbReference type="EMBL" id="KZM94176.1"/>
    </source>
</evidence>
<dbReference type="EMBL" id="LNRQ01000005">
    <property type="protein sequence ID" value="KZM94176.1"/>
    <property type="molecule type" value="Genomic_DNA"/>
</dbReference>
<dbReference type="AlphaFoldDB" id="A0A161XRE2"/>
<organism evidence="2">
    <name type="scientific">Daucus carota subsp. sativus</name>
    <name type="common">Carrot</name>
    <dbReference type="NCBI Taxonomy" id="79200"/>
    <lineage>
        <taxon>Eukaryota</taxon>
        <taxon>Viridiplantae</taxon>
        <taxon>Streptophyta</taxon>
        <taxon>Embryophyta</taxon>
        <taxon>Tracheophyta</taxon>
        <taxon>Spermatophyta</taxon>
        <taxon>Magnoliopsida</taxon>
        <taxon>eudicotyledons</taxon>
        <taxon>Gunneridae</taxon>
        <taxon>Pentapetalae</taxon>
        <taxon>asterids</taxon>
        <taxon>campanulids</taxon>
        <taxon>Apiales</taxon>
        <taxon>Apiaceae</taxon>
        <taxon>Apioideae</taxon>
        <taxon>Scandiceae</taxon>
        <taxon>Daucinae</taxon>
        <taxon>Daucus</taxon>
        <taxon>Daucus sect. Daucus</taxon>
    </lineage>
</organism>